<dbReference type="EMBL" id="AP024238">
    <property type="protein sequence ID" value="BCO29579.1"/>
    <property type="molecule type" value="Genomic_DNA"/>
</dbReference>
<protein>
    <submittedName>
        <fullName evidence="1">Uncharacterized protein</fullName>
    </submittedName>
</protein>
<dbReference type="Proteomes" id="UP000824366">
    <property type="component" value="Chromosome"/>
</dbReference>
<accession>A0ABN6DC19</accession>
<keyword evidence="2" id="KW-1185">Reference proteome</keyword>
<evidence type="ECO:0000313" key="1">
    <source>
        <dbReference type="EMBL" id="BCO29579.1"/>
    </source>
</evidence>
<name>A0ABN6DC19_9BURK</name>
<organism evidence="1 2">
    <name type="scientific">Rhodoferax lithotrophicus</name>
    <dbReference type="NCBI Taxonomy" id="2798804"/>
    <lineage>
        <taxon>Bacteria</taxon>
        <taxon>Pseudomonadati</taxon>
        <taxon>Pseudomonadota</taxon>
        <taxon>Betaproteobacteria</taxon>
        <taxon>Burkholderiales</taxon>
        <taxon>Comamonadaceae</taxon>
        <taxon>Rhodoferax</taxon>
    </lineage>
</organism>
<proteinExistence type="predicted"/>
<evidence type="ECO:0000313" key="2">
    <source>
        <dbReference type="Proteomes" id="UP000824366"/>
    </source>
</evidence>
<sequence>MGQHENVLCYLSGYAGQCHNRGKPFKPDAELPAGLNSSNTYQHVYP</sequence>
<gene>
    <name evidence="1" type="ORF">MIZ03_4502</name>
</gene>
<reference evidence="1 2" key="1">
    <citation type="journal article" date="2021" name="Microbiol. Spectr.">
        <title>A Single Bacterium Capable of Oxidation and Reduction of Iron at Circumneutral pH.</title>
        <authorList>
            <person name="Kato S."/>
            <person name="Ohkuma M."/>
        </authorList>
    </citation>
    <scope>NUCLEOTIDE SEQUENCE [LARGE SCALE GENOMIC DNA]</scope>
    <source>
        <strain evidence="1 2">MIZ03</strain>
    </source>
</reference>